<dbReference type="SFLD" id="SFLDS00003">
    <property type="entry name" value="Haloacid_Dehalogenase"/>
    <property type="match status" value="1"/>
</dbReference>
<dbReference type="STRING" id="1314781.A0A165IFZ6"/>
<proteinExistence type="predicted"/>
<dbReference type="EMBL" id="KV425991">
    <property type="protein sequence ID" value="KZV93350.1"/>
    <property type="molecule type" value="Genomic_DNA"/>
</dbReference>
<gene>
    <name evidence="2" type="ORF">EXIGLDRAFT_717331</name>
</gene>
<dbReference type="Proteomes" id="UP000077266">
    <property type="component" value="Unassembled WGS sequence"/>
</dbReference>
<reference evidence="2 3" key="1">
    <citation type="journal article" date="2016" name="Mol. Biol. Evol.">
        <title>Comparative Genomics of Early-Diverging Mushroom-Forming Fungi Provides Insights into the Origins of Lignocellulose Decay Capabilities.</title>
        <authorList>
            <person name="Nagy L.G."/>
            <person name="Riley R."/>
            <person name="Tritt A."/>
            <person name="Adam C."/>
            <person name="Daum C."/>
            <person name="Floudas D."/>
            <person name="Sun H."/>
            <person name="Yadav J.S."/>
            <person name="Pangilinan J."/>
            <person name="Larsson K.H."/>
            <person name="Matsuura K."/>
            <person name="Barry K."/>
            <person name="Labutti K."/>
            <person name="Kuo R."/>
            <person name="Ohm R.A."/>
            <person name="Bhattacharya S.S."/>
            <person name="Shirouzu T."/>
            <person name="Yoshinaga Y."/>
            <person name="Martin F.M."/>
            <person name="Grigoriev I.V."/>
            <person name="Hibbett D.S."/>
        </authorList>
    </citation>
    <scope>NUCLEOTIDE SEQUENCE [LARGE SCALE GENOMIC DNA]</scope>
    <source>
        <strain evidence="2 3">HHB12029</strain>
    </source>
</reference>
<dbReference type="InterPro" id="IPR023198">
    <property type="entry name" value="PGP-like_dom2"/>
</dbReference>
<keyword evidence="1" id="KW-0812">Transmembrane</keyword>
<dbReference type="Pfam" id="PF00702">
    <property type="entry name" value="Hydrolase"/>
    <property type="match status" value="1"/>
</dbReference>
<dbReference type="InterPro" id="IPR052898">
    <property type="entry name" value="ACAD10-like"/>
</dbReference>
<dbReference type="Gene3D" id="1.10.150.240">
    <property type="entry name" value="Putative phosphatase, domain 2"/>
    <property type="match status" value="1"/>
</dbReference>
<evidence type="ECO:0000313" key="3">
    <source>
        <dbReference type="Proteomes" id="UP000077266"/>
    </source>
</evidence>
<dbReference type="NCBIfam" id="TIGR01509">
    <property type="entry name" value="HAD-SF-IA-v3"/>
    <property type="match status" value="1"/>
</dbReference>
<dbReference type="SUPFAM" id="SSF56784">
    <property type="entry name" value="HAD-like"/>
    <property type="match status" value="1"/>
</dbReference>
<evidence type="ECO:0000313" key="2">
    <source>
        <dbReference type="EMBL" id="KZV93350.1"/>
    </source>
</evidence>
<dbReference type="OrthoDB" id="1694274at2759"/>
<dbReference type="PANTHER" id="PTHR47829">
    <property type="entry name" value="HYDROLASE, PUTATIVE (AFU_ORTHOLOGUE AFUA_1G12880)-RELATED"/>
    <property type="match status" value="1"/>
</dbReference>
<feature type="transmembrane region" description="Helical" evidence="1">
    <location>
        <begin position="12"/>
        <end position="32"/>
    </location>
</feature>
<dbReference type="PANTHER" id="PTHR47829:SF1">
    <property type="entry name" value="HAD FAMILY PHOSPHATASE"/>
    <property type="match status" value="1"/>
</dbReference>
<keyword evidence="2" id="KW-0378">Hydrolase</keyword>
<dbReference type="SFLD" id="SFLDG01129">
    <property type="entry name" value="C1.5:_HAD__Beta-PGM__Phosphata"/>
    <property type="match status" value="1"/>
</dbReference>
<dbReference type="InParanoid" id="A0A165IFZ6"/>
<accession>A0A165IFZ6</accession>
<keyword evidence="1" id="KW-0472">Membrane</keyword>
<dbReference type="InterPro" id="IPR036412">
    <property type="entry name" value="HAD-like_sf"/>
</dbReference>
<protein>
    <submittedName>
        <fullName evidence="2">Epoxide hydrolase N-termina</fullName>
    </submittedName>
</protein>
<dbReference type="CDD" id="cd02603">
    <property type="entry name" value="HAD_sEH-N_like"/>
    <property type="match status" value="1"/>
</dbReference>
<dbReference type="Gene3D" id="3.40.50.1000">
    <property type="entry name" value="HAD superfamily/HAD-like"/>
    <property type="match status" value="1"/>
</dbReference>
<keyword evidence="3" id="KW-1185">Reference proteome</keyword>
<dbReference type="GO" id="GO:0016791">
    <property type="term" value="F:phosphatase activity"/>
    <property type="evidence" value="ECO:0007669"/>
    <property type="project" value="UniProtKB-ARBA"/>
</dbReference>
<keyword evidence="1" id="KW-1133">Transmembrane helix</keyword>
<dbReference type="InterPro" id="IPR023214">
    <property type="entry name" value="HAD_sf"/>
</dbReference>
<name>A0A165IFZ6_EXIGL</name>
<dbReference type="AlphaFoldDB" id="A0A165IFZ6"/>
<organism evidence="2 3">
    <name type="scientific">Exidia glandulosa HHB12029</name>
    <dbReference type="NCBI Taxonomy" id="1314781"/>
    <lineage>
        <taxon>Eukaryota</taxon>
        <taxon>Fungi</taxon>
        <taxon>Dikarya</taxon>
        <taxon>Basidiomycota</taxon>
        <taxon>Agaricomycotina</taxon>
        <taxon>Agaricomycetes</taxon>
        <taxon>Auriculariales</taxon>
        <taxon>Exidiaceae</taxon>
        <taxon>Exidia</taxon>
    </lineage>
</organism>
<dbReference type="InterPro" id="IPR006439">
    <property type="entry name" value="HAD-SF_hydro_IA"/>
</dbReference>
<sequence>MATRPPNSRYKAVVFDIGGVVVGSPFLGIAAYERAHGLPRNYINCLITAYGENGAYQRFERGEIGLKQFYDVWGRELNNVERGNAAYNAYCAKRSLPPPAALPSSLKIDARDLFGQMMRQAATMDAGVVRAIQRIRARGMRTIALTNNYSKEDEGGAHAPDAHDRAHLGWEEGAVPTRIRELFDDWVDSSTEGLRKPDPEFFLLACRRNGIRPDEVIFLDDIGANLKAAAQLGMTTIHVPLEGSARALKTLGEKLGFDVTSLPAAKL</sequence>
<evidence type="ECO:0000256" key="1">
    <source>
        <dbReference type="SAM" id="Phobius"/>
    </source>
</evidence>